<feature type="compositionally biased region" description="Polar residues" evidence="1">
    <location>
        <begin position="268"/>
        <end position="280"/>
    </location>
</feature>
<sequence>MDNVGLTHLAQLLDLLPLRWLDSLTVLHSEAKTDRSSESQVIGSTNEAMKTGGTEAWSLTSIYPYSPCIALDYDRLSIDQSDDRASPLTPKMLATTNCTVTTSSNNGIDTPNYYLHDKCEKNSRLYGEANNENGAKANCFGAGAGCNPSTDDYTNNINVVKGSENAFSGNKEVLFIAGGPCSDLNGEYEGKSASNGGQAHSDKENIGNKHFSLELNSSHAGPLTPVYKTINTTPIVISGLGCKENKGHVEEDAGNPDKNVSKINAKYTTTNKDSHNGNSDNVKDNNTHKRNNYDSFPRPLNTTEGCAMTSCRDLLDQTSACFGCLDHVSNNPVVRRSGQLWRPFIAWSLGQNTLGLKVLDGIQVSP</sequence>
<dbReference type="AlphaFoldDB" id="A0A3S5BBM2"/>
<proteinExistence type="predicted"/>
<name>A0A3S5BBM2_9PLAT</name>
<comment type="caution">
    <text evidence="2">The sequence shown here is derived from an EMBL/GenBank/DDBJ whole genome shotgun (WGS) entry which is preliminary data.</text>
</comment>
<evidence type="ECO:0000313" key="2">
    <source>
        <dbReference type="EMBL" id="VEL39643.1"/>
    </source>
</evidence>
<dbReference type="EMBL" id="CAAALY010262030">
    <property type="protein sequence ID" value="VEL39643.1"/>
    <property type="molecule type" value="Genomic_DNA"/>
</dbReference>
<dbReference type="Proteomes" id="UP000784294">
    <property type="component" value="Unassembled WGS sequence"/>
</dbReference>
<protein>
    <submittedName>
        <fullName evidence="2">Uncharacterized protein</fullName>
    </submittedName>
</protein>
<feature type="region of interest" description="Disordered" evidence="1">
    <location>
        <begin position="268"/>
        <end position="296"/>
    </location>
</feature>
<gene>
    <name evidence="2" type="ORF">PXEA_LOCUS33083</name>
</gene>
<evidence type="ECO:0000313" key="3">
    <source>
        <dbReference type="Proteomes" id="UP000784294"/>
    </source>
</evidence>
<evidence type="ECO:0000256" key="1">
    <source>
        <dbReference type="SAM" id="MobiDB-lite"/>
    </source>
</evidence>
<accession>A0A3S5BBM2</accession>
<dbReference type="OrthoDB" id="6253630at2759"/>
<organism evidence="2 3">
    <name type="scientific">Protopolystoma xenopodis</name>
    <dbReference type="NCBI Taxonomy" id="117903"/>
    <lineage>
        <taxon>Eukaryota</taxon>
        <taxon>Metazoa</taxon>
        <taxon>Spiralia</taxon>
        <taxon>Lophotrochozoa</taxon>
        <taxon>Platyhelminthes</taxon>
        <taxon>Monogenea</taxon>
        <taxon>Polyopisthocotylea</taxon>
        <taxon>Polystomatidea</taxon>
        <taxon>Polystomatidae</taxon>
        <taxon>Protopolystoma</taxon>
    </lineage>
</organism>
<keyword evidence="3" id="KW-1185">Reference proteome</keyword>
<reference evidence="2" key="1">
    <citation type="submission" date="2018-11" db="EMBL/GenBank/DDBJ databases">
        <authorList>
            <consortium name="Pathogen Informatics"/>
        </authorList>
    </citation>
    <scope>NUCLEOTIDE SEQUENCE</scope>
</reference>